<keyword evidence="3" id="KW-1185">Reference proteome</keyword>
<feature type="compositionally biased region" description="Basic and acidic residues" evidence="1">
    <location>
        <begin position="7"/>
        <end position="23"/>
    </location>
</feature>
<evidence type="ECO:0000256" key="1">
    <source>
        <dbReference type="SAM" id="MobiDB-lite"/>
    </source>
</evidence>
<protein>
    <submittedName>
        <fullName evidence="2">Uncharacterized protein</fullName>
    </submittedName>
</protein>
<comment type="caution">
    <text evidence="2">The sequence shown here is derived from an EMBL/GenBank/DDBJ whole genome shotgun (WGS) entry which is preliminary data.</text>
</comment>
<evidence type="ECO:0000313" key="3">
    <source>
        <dbReference type="Proteomes" id="UP001066276"/>
    </source>
</evidence>
<sequence>MVTNARGDWKQIDNEEQDNEKPHLGTGSRVRRIRMDEDHKDVEQLDLDPVEKGPKEQKDQRRKEQKALGHNDMKGYEGLCTLTRTRGKRATRAGGADSSRQTKEDQ</sequence>
<reference evidence="2" key="1">
    <citation type="journal article" date="2022" name="bioRxiv">
        <title>Sequencing and chromosome-scale assembly of the giantPleurodeles waltlgenome.</title>
        <authorList>
            <person name="Brown T."/>
            <person name="Elewa A."/>
            <person name="Iarovenko S."/>
            <person name="Subramanian E."/>
            <person name="Araus A.J."/>
            <person name="Petzold A."/>
            <person name="Susuki M."/>
            <person name="Suzuki K.-i.T."/>
            <person name="Hayashi T."/>
            <person name="Toyoda A."/>
            <person name="Oliveira C."/>
            <person name="Osipova E."/>
            <person name="Leigh N.D."/>
            <person name="Simon A."/>
            <person name="Yun M.H."/>
        </authorList>
    </citation>
    <scope>NUCLEOTIDE SEQUENCE</scope>
    <source>
        <strain evidence="2">20211129_DDA</strain>
        <tissue evidence="2">Liver</tissue>
    </source>
</reference>
<dbReference type="EMBL" id="JANPWB010000012">
    <property type="protein sequence ID" value="KAJ1116252.1"/>
    <property type="molecule type" value="Genomic_DNA"/>
</dbReference>
<dbReference type="AlphaFoldDB" id="A0AAV7NNM9"/>
<dbReference type="Proteomes" id="UP001066276">
    <property type="component" value="Chromosome 8"/>
</dbReference>
<feature type="region of interest" description="Disordered" evidence="1">
    <location>
        <begin position="1"/>
        <end position="106"/>
    </location>
</feature>
<accession>A0AAV7NNM9</accession>
<proteinExistence type="predicted"/>
<organism evidence="2 3">
    <name type="scientific">Pleurodeles waltl</name>
    <name type="common">Iberian ribbed newt</name>
    <dbReference type="NCBI Taxonomy" id="8319"/>
    <lineage>
        <taxon>Eukaryota</taxon>
        <taxon>Metazoa</taxon>
        <taxon>Chordata</taxon>
        <taxon>Craniata</taxon>
        <taxon>Vertebrata</taxon>
        <taxon>Euteleostomi</taxon>
        <taxon>Amphibia</taxon>
        <taxon>Batrachia</taxon>
        <taxon>Caudata</taxon>
        <taxon>Salamandroidea</taxon>
        <taxon>Salamandridae</taxon>
        <taxon>Pleurodelinae</taxon>
        <taxon>Pleurodeles</taxon>
    </lineage>
</organism>
<feature type="compositionally biased region" description="Basic and acidic residues" evidence="1">
    <location>
        <begin position="33"/>
        <end position="75"/>
    </location>
</feature>
<evidence type="ECO:0000313" key="2">
    <source>
        <dbReference type="EMBL" id="KAJ1116252.1"/>
    </source>
</evidence>
<gene>
    <name evidence="2" type="ORF">NDU88_004468</name>
</gene>
<name>A0AAV7NNM9_PLEWA</name>